<evidence type="ECO:0000313" key="9">
    <source>
        <dbReference type="EMBL" id="KKS42859.1"/>
    </source>
</evidence>
<dbReference type="FunFam" id="3.90.930.12:FF:000002">
    <property type="entry name" value="50S ribosomal protein L6"/>
    <property type="match status" value="1"/>
</dbReference>
<dbReference type="PROSITE" id="PS00525">
    <property type="entry name" value="RIBOSOMAL_L6_1"/>
    <property type="match status" value="1"/>
</dbReference>
<evidence type="ECO:0000256" key="6">
    <source>
        <dbReference type="RuleBase" id="RU003869"/>
    </source>
</evidence>
<dbReference type="InterPro" id="IPR002358">
    <property type="entry name" value="Ribosomal_uL6_CS"/>
</dbReference>
<evidence type="ECO:0000313" key="10">
    <source>
        <dbReference type="Proteomes" id="UP000034516"/>
    </source>
</evidence>
<dbReference type="AlphaFoldDB" id="A0A0G0Z266"/>
<dbReference type="Pfam" id="PF00347">
    <property type="entry name" value="Ribosomal_L6"/>
    <property type="match status" value="2"/>
</dbReference>
<gene>
    <name evidence="5" type="primary">rplF</name>
    <name evidence="9" type="ORF">UV02_C0006G0013</name>
</gene>
<dbReference type="GO" id="GO:0019843">
    <property type="term" value="F:rRNA binding"/>
    <property type="evidence" value="ECO:0007669"/>
    <property type="project" value="UniProtKB-UniRule"/>
</dbReference>
<organism evidence="9 10">
    <name type="scientific">Candidatus Kuenenbacteria bacterium GW2011_GWA2_42_15</name>
    <dbReference type="NCBI Taxonomy" id="1618677"/>
    <lineage>
        <taxon>Bacteria</taxon>
        <taxon>Candidatus Kueneniibacteriota</taxon>
    </lineage>
</organism>
<keyword evidence="2 5" id="KW-0694">RNA-binding</keyword>
<comment type="similarity">
    <text evidence="5 6">Belongs to the universal ribosomal protein uL6 family.</text>
</comment>
<keyword evidence="4 5" id="KW-0687">Ribonucleoprotein</keyword>
<reference evidence="9 10" key="1">
    <citation type="journal article" date="2015" name="Nature">
        <title>rRNA introns, odd ribosomes, and small enigmatic genomes across a large radiation of phyla.</title>
        <authorList>
            <person name="Brown C.T."/>
            <person name="Hug L.A."/>
            <person name="Thomas B.C."/>
            <person name="Sharon I."/>
            <person name="Castelle C.J."/>
            <person name="Singh A."/>
            <person name="Wilkins M.J."/>
            <person name="Williams K.H."/>
            <person name="Banfield J.F."/>
        </authorList>
    </citation>
    <scope>NUCLEOTIDE SEQUENCE [LARGE SCALE GENOMIC DNA]</scope>
</reference>
<evidence type="ECO:0000256" key="2">
    <source>
        <dbReference type="ARBA" id="ARBA00022884"/>
    </source>
</evidence>
<dbReference type="Proteomes" id="UP000034516">
    <property type="component" value="Unassembled WGS sequence"/>
</dbReference>
<name>A0A0G0Z266_9BACT</name>
<evidence type="ECO:0000256" key="3">
    <source>
        <dbReference type="ARBA" id="ARBA00022980"/>
    </source>
</evidence>
<proteinExistence type="inferred from homology"/>
<dbReference type="PIRSF" id="PIRSF002162">
    <property type="entry name" value="Ribosomal_L6"/>
    <property type="match status" value="1"/>
</dbReference>
<evidence type="ECO:0000259" key="8">
    <source>
        <dbReference type="Pfam" id="PF00347"/>
    </source>
</evidence>
<comment type="caution">
    <text evidence="9">The sequence shown here is derived from an EMBL/GenBank/DDBJ whole genome shotgun (WGS) entry which is preliminary data.</text>
</comment>
<dbReference type="SUPFAM" id="SSF56053">
    <property type="entry name" value="Ribosomal protein L6"/>
    <property type="match status" value="2"/>
</dbReference>
<dbReference type="GO" id="GO:0022625">
    <property type="term" value="C:cytosolic large ribosomal subunit"/>
    <property type="evidence" value="ECO:0007669"/>
    <property type="project" value="UniProtKB-UniRule"/>
</dbReference>
<keyword evidence="3 5" id="KW-0689">Ribosomal protein</keyword>
<evidence type="ECO:0000256" key="1">
    <source>
        <dbReference type="ARBA" id="ARBA00022730"/>
    </source>
</evidence>
<feature type="domain" description="Large ribosomal subunit protein uL6 alpha-beta" evidence="8">
    <location>
        <begin position="11"/>
        <end position="82"/>
    </location>
</feature>
<comment type="function">
    <text evidence="5 7">This protein binds to the 23S rRNA, and is important in its secondary structure. It is located near the subunit interface in the base of the L7/L12 stalk, and near the tRNA binding site of the peptidyltransferase center.</text>
</comment>
<dbReference type="EMBL" id="LCCW01000006">
    <property type="protein sequence ID" value="KKS42859.1"/>
    <property type="molecule type" value="Genomic_DNA"/>
</dbReference>
<dbReference type="GO" id="GO:0003735">
    <property type="term" value="F:structural constituent of ribosome"/>
    <property type="evidence" value="ECO:0007669"/>
    <property type="project" value="UniProtKB-UniRule"/>
</dbReference>
<evidence type="ECO:0000256" key="5">
    <source>
        <dbReference type="HAMAP-Rule" id="MF_01365"/>
    </source>
</evidence>
<feature type="domain" description="Large ribosomal subunit protein uL6 alpha-beta" evidence="8">
    <location>
        <begin position="92"/>
        <end position="164"/>
    </location>
</feature>
<dbReference type="InterPro" id="IPR000702">
    <property type="entry name" value="Ribosomal_uL6-like"/>
</dbReference>
<dbReference type="InterPro" id="IPR019906">
    <property type="entry name" value="Ribosomal_uL6_bac-type"/>
</dbReference>
<evidence type="ECO:0000256" key="4">
    <source>
        <dbReference type="ARBA" id="ARBA00023274"/>
    </source>
</evidence>
<dbReference type="InterPro" id="IPR020040">
    <property type="entry name" value="Ribosomal_uL6_a/b-dom"/>
</dbReference>
<dbReference type="InterPro" id="IPR036789">
    <property type="entry name" value="Ribosomal_uL6-like_a/b-dom_sf"/>
</dbReference>
<accession>A0A0G0Z266</accession>
<dbReference type="PRINTS" id="PR00059">
    <property type="entry name" value="RIBOSOMALL6"/>
</dbReference>
<sequence length="181" mass="19939">MSRIGKKPINIPAGVTVSVKDNLLQVKGPKGELSYHLHPLVHLEQKDNLLQLTIDNKNNQNERALWGTMRQITANLVNGVVNGYQERLEIKGVGYKAEMRGGALVLAVGFSHPVEFPLPAGVQVTVDKNIITLESTNKELLGETAANIRKIKKPEPYKGKGIKYIEEIIIRKAGKQVKTSA</sequence>
<protein>
    <recommendedName>
        <fullName evidence="5">Large ribosomal subunit protein uL6</fullName>
    </recommendedName>
</protein>
<dbReference type="PATRIC" id="fig|1618677.3.peg.146"/>
<evidence type="ECO:0000256" key="7">
    <source>
        <dbReference type="RuleBase" id="RU003870"/>
    </source>
</evidence>
<dbReference type="GO" id="GO:0002181">
    <property type="term" value="P:cytoplasmic translation"/>
    <property type="evidence" value="ECO:0007669"/>
    <property type="project" value="TreeGrafter"/>
</dbReference>
<keyword evidence="1 5" id="KW-0699">rRNA-binding</keyword>
<dbReference type="PANTHER" id="PTHR11655:SF14">
    <property type="entry name" value="LARGE RIBOSOMAL SUBUNIT PROTEIN UL6M"/>
    <property type="match status" value="1"/>
</dbReference>
<dbReference type="HAMAP" id="MF_01365_B">
    <property type="entry name" value="Ribosomal_uL6_B"/>
    <property type="match status" value="1"/>
</dbReference>
<dbReference type="Gene3D" id="3.90.930.12">
    <property type="entry name" value="Ribosomal protein L6, alpha-beta domain"/>
    <property type="match status" value="2"/>
</dbReference>
<comment type="subunit">
    <text evidence="5">Part of the 50S ribosomal subunit.</text>
</comment>
<dbReference type="PANTHER" id="PTHR11655">
    <property type="entry name" value="60S/50S RIBOSOMAL PROTEIN L6/L9"/>
    <property type="match status" value="1"/>
</dbReference>
<dbReference type="NCBIfam" id="TIGR03654">
    <property type="entry name" value="L6_bact"/>
    <property type="match status" value="1"/>
</dbReference>